<dbReference type="EMBL" id="FNQN01000002">
    <property type="protein sequence ID" value="SDZ90414.1"/>
    <property type="molecule type" value="Genomic_DNA"/>
</dbReference>
<keyword evidence="2" id="KW-1133">Transmembrane helix</keyword>
<keyword evidence="2" id="KW-0812">Transmembrane</keyword>
<evidence type="ECO:0000256" key="1">
    <source>
        <dbReference type="SAM" id="Coils"/>
    </source>
</evidence>
<dbReference type="AlphaFoldDB" id="A0A1H3WVM0"/>
<proteinExistence type="predicted"/>
<accession>A0A1H3WVM0</accession>
<dbReference type="OrthoDB" id="5405677at2"/>
<dbReference type="Pfam" id="PF05137">
    <property type="entry name" value="PilN"/>
    <property type="match status" value="1"/>
</dbReference>
<protein>
    <submittedName>
        <fullName evidence="3">Fimbrial assembly protein (PilN)</fullName>
    </submittedName>
</protein>
<keyword evidence="2" id="KW-0472">Membrane</keyword>
<keyword evidence="1" id="KW-0175">Coiled coil</keyword>
<reference evidence="3 4" key="1">
    <citation type="submission" date="2016-10" db="EMBL/GenBank/DDBJ databases">
        <authorList>
            <person name="de Groot N.N."/>
        </authorList>
    </citation>
    <scope>NUCLEOTIDE SEQUENCE [LARGE SCALE GENOMIC DNA]</scope>
    <source>
        <strain evidence="3 4">DSM 7343</strain>
    </source>
</reference>
<feature type="transmembrane region" description="Helical" evidence="2">
    <location>
        <begin position="24"/>
        <end position="44"/>
    </location>
</feature>
<dbReference type="RefSeq" id="WP_092344732.1">
    <property type="nucleotide sequence ID" value="NZ_FNQN01000002.1"/>
</dbReference>
<name>A0A1H3WVM0_9BACT</name>
<evidence type="ECO:0000313" key="3">
    <source>
        <dbReference type="EMBL" id="SDZ90414.1"/>
    </source>
</evidence>
<keyword evidence="4" id="KW-1185">Reference proteome</keyword>
<evidence type="ECO:0000256" key="2">
    <source>
        <dbReference type="SAM" id="Phobius"/>
    </source>
</evidence>
<evidence type="ECO:0000313" key="4">
    <source>
        <dbReference type="Proteomes" id="UP000199409"/>
    </source>
</evidence>
<organism evidence="3 4">
    <name type="scientific">Desulfuromusa kysingii</name>
    <dbReference type="NCBI Taxonomy" id="37625"/>
    <lineage>
        <taxon>Bacteria</taxon>
        <taxon>Pseudomonadati</taxon>
        <taxon>Thermodesulfobacteriota</taxon>
        <taxon>Desulfuromonadia</taxon>
        <taxon>Desulfuromonadales</taxon>
        <taxon>Geopsychrobacteraceae</taxon>
        <taxon>Desulfuromusa</taxon>
    </lineage>
</organism>
<sequence length="201" mass="23123">MRQQINLYQDILIDRPEPFRSRQVSVLLILFVVCLGLIGLYCYWQVNQLDERIDGLRQQQQDLAQQVAELEEQYPVRKPDVLLAAKIRSVEGSILGQRQALAYFSEQDQQQNKNILASLEGLARYPQKGLWLRRVSLLQAGREVQLSGSALTAEKVPEYLHLLGEKNIFAGQVFSHLQLKRIQDRGHLIDFELDSVKGRAR</sequence>
<feature type="coiled-coil region" evidence="1">
    <location>
        <begin position="46"/>
        <end position="73"/>
    </location>
</feature>
<gene>
    <name evidence="3" type="ORF">SAMN05660420_00668</name>
</gene>
<dbReference type="STRING" id="37625.SAMN05660420_00668"/>
<dbReference type="InterPro" id="IPR007813">
    <property type="entry name" value="PilN"/>
</dbReference>
<dbReference type="Proteomes" id="UP000199409">
    <property type="component" value="Unassembled WGS sequence"/>
</dbReference>